<dbReference type="Proteomes" id="UP000259030">
    <property type="component" value="Chromosome"/>
</dbReference>
<organism evidence="2 3">
    <name type="scientific">Deinococcus ficus</name>
    <dbReference type="NCBI Taxonomy" id="317577"/>
    <lineage>
        <taxon>Bacteria</taxon>
        <taxon>Thermotogati</taxon>
        <taxon>Deinococcota</taxon>
        <taxon>Deinococci</taxon>
        <taxon>Deinococcales</taxon>
        <taxon>Deinococcaceae</taxon>
        <taxon>Deinococcus</taxon>
    </lineage>
</organism>
<evidence type="ECO:0000259" key="1">
    <source>
        <dbReference type="SMART" id="SM00960"/>
    </source>
</evidence>
<dbReference type="SUPFAM" id="SSF103196">
    <property type="entry name" value="Roadblock/LC7 domain"/>
    <property type="match status" value="1"/>
</dbReference>
<dbReference type="OrthoDB" id="69092at2"/>
<gene>
    <name evidence="2" type="ORF">DFI_08855</name>
</gene>
<dbReference type="STRING" id="317577.GCA_000419625_02143"/>
<evidence type="ECO:0000313" key="3">
    <source>
        <dbReference type="Proteomes" id="UP000259030"/>
    </source>
</evidence>
<name>A0A221SWU0_9DEIO</name>
<evidence type="ECO:0000313" key="2">
    <source>
        <dbReference type="EMBL" id="ASN81098.1"/>
    </source>
</evidence>
<dbReference type="AlphaFoldDB" id="A0A221SWU0"/>
<dbReference type="SMART" id="SM00960">
    <property type="entry name" value="Robl_LC7"/>
    <property type="match status" value="1"/>
</dbReference>
<dbReference type="EMBL" id="CP021081">
    <property type="protein sequence ID" value="ASN81098.1"/>
    <property type="molecule type" value="Genomic_DNA"/>
</dbReference>
<dbReference type="InterPro" id="IPR004942">
    <property type="entry name" value="Roadblock/LAMTOR2_dom"/>
</dbReference>
<sequence>MIAPLLAVRGVHHVALVSASGEVLTSSGNGVLSDPDVQGLVSAARAVIGSLKTAVGGERWNELLLDLESGPMLLLPHGDQVLLVAFDEVSNLGRVRFTARKQLGED</sequence>
<dbReference type="KEGG" id="dfc:DFI_08855"/>
<dbReference type="RefSeq" id="WP_022801663.1">
    <property type="nucleotide sequence ID" value="NZ_ATTJ01000001.1"/>
</dbReference>
<dbReference type="Gene3D" id="3.30.450.30">
    <property type="entry name" value="Dynein light chain 2a, cytoplasmic"/>
    <property type="match status" value="1"/>
</dbReference>
<accession>A0A221SWU0</accession>
<keyword evidence="3" id="KW-1185">Reference proteome</keyword>
<proteinExistence type="predicted"/>
<feature type="domain" description="Roadblock/LAMTOR2" evidence="1">
    <location>
        <begin position="1"/>
        <end position="86"/>
    </location>
</feature>
<dbReference type="Pfam" id="PF03259">
    <property type="entry name" value="Robl_LC7"/>
    <property type="match status" value="1"/>
</dbReference>
<protein>
    <recommendedName>
        <fullName evidence="1">Roadblock/LAMTOR2 domain-containing protein</fullName>
    </recommendedName>
</protein>
<reference evidence="2 3" key="1">
    <citation type="submission" date="2017-05" db="EMBL/GenBank/DDBJ databases">
        <title>The complete genome sequence of Deinococcus ficus isolated from the rhizosphere of the Ficus religiosa L. in Taiwan.</title>
        <authorList>
            <person name="Wu K.-M."/>
            <person name="Liao T.-L."/>
            <person name="Liu Y.-M."/>
            <person name="Young C.-C."/>
            <person name="Tsai S.-F."/>
        </authorList>
    </citation>
    <scope>NUCLEOTIDE SEQUENCE [LARGE SCALE GENOMIC DNA]</scope>
    <source>
        <strain evidence="2 3">CC-FR2-10</strain>
    </source>
</reference>